<organism evidence="6 7">
    <name type="scientific">Spirosoma aureum</name>
    <dbReference type="NCBI Taxonomy" id="2692134"/>
    <lineage>
        <taxon>Bacteria</taxon>
        <taxon>Pseudomonadati</taxon>
        <taxon>Bacteroidota</taxon>
        <taxon>Cytophagia</taxon>
        <taxon>Cytophagales</taxon>
        <taxon>Cytophagaceae</taxon>
        <taxon>Spirosoma</taxon>
    </lineage>
</organism>
<evidence type="ECO:0000256" key="1">
    <source>
        <dbReference type="ARBA" id="ARBA00008779"/>
    </source>
</evidence>
<dbReference type="PROSITE" id="PS00523">
    <property type="entry name" value="SULFATASE_1"/>
    <property type="match status" value="1"/>
</dbReference>
<feature type="chain" id="PRO_5026130388" evidence="4">
    <location>
        <begin position="26"/>
        <end position="521"/>
    </location>
</feature>
<accession>A0A6G9APG2</accession>
<dbReference type="EMBL" id="CP050063">
    <property type="protein sequence ID" value="QIP14229.1"/>
    <property type="molecule type" value="Genomic_DNA"/>
</dbReference>
<evidence type="ECO:0000256" key="4">
    <source>
        <dbReference type="SAM" id="SignalP"/>
    </source>
</evidence>
<dbReference type="PANTHER" id="PTHR43751:SF6">
    <property type="entry name" value="N-ACETYLGALACTOSAMINE-6-O-SULFATASE"/>
    <property type="match status" value="1"/>
</dbReference>
<feature type="signal peptide" evidence="4">
    <location>
        <begin position="1"/>
        <end position="25"/>
    </location>
</feature>
<dbReference type="Gene3D" id="3.30.1120.10">
    <property type="match status" value="1"/>
</dbReference>
<dbReference type="CDD" id="cd16143">
    <property type="entry name" value="ARS_like"/>
    <property type="match status" value="1"/>
</dbReference>
<sequence>MNNIAVLLRTITLIALTLASAAVIAQITKADEHQTAQRPNVVLIYADDLGYGDLSCYGSTKVKTPNIDRLASQGLRFKNAYATSATCTPSRYSLMTGEYAWRQKGTGIAPGNASLIIKPGRSTLPGVFKAAGYQTASVGKWHLGLGGPEGPDWNGDLKPGPVELGFTRSYIMAATGDRVPCVYVENHRVVNLDPKDPIQVDYKQKIGDEPTGRENPDKLKMKPSHGHDMTIVNGISRIGYMTGGKSALWKDEDMADVFTKQAVQFIESSQKNRASAQPFFLYFATHDIHVPRVPHPRFVGKSGLGARGDALLEFDWEVGEILKTLDRLQLTNNTLVLLSSDNGPVVDDGYQDQAVQKLSGHRPAGPLRGGKYSAFEAGTRVPLLVRWPGTVKPGQSDAPISQIDFLADFAALLGQPYNHTDAPDTENQLNALLGRDPAGRAEIVEHAGTLSIVQGTWKYIDPSDGPAFEKFTSTELGNNPKPQLYNLANDLGEKRNVASQYPERVQQLKQRLQEIRQKAMQ</sequence>
<dbReference type="KEGG" id="spib:G8759_17220"/>
<dbReference type="SUPFAM" id="SSF53649">
    <property type="entry name" value="Alkaline phosphatase-like"/>
    <property type="match status" value="1"/>
</dbReference>
<evidence type="ECO:0000259" key="5">
    <source>
        <dbReference type="Pfam" id="PF00884"/>
    </source>
</evidence>
<dbReference type="InterPro" id="IPR052701">
    <property type="entry name" value="GAG_Ulvan_Degrading_Sulfatases"/>
</dbReference>
<dbReference type="InterPro" id="IPR017850">
    <property type="entry name" value="Alkaline_phosphatase_core_sf"/>
</dbReference>
<comment type="similarity">
    <text evidence="1">Belongs to the sulfatase family.</text>
</comment>
<dbReference type="Pfam" id="PF00884">
    <property type="entry name" value="Sulfatase"/>
    <property type="match status" value="1"/>
</dbReference>
<proteinExistence type="inferred from homology"/>
<dbReference type="AlphaFoldDB" id="A0A6G9APG2"/>
<dbReference type="PROSITE" id="PS00149">
    <property type="entry name" value="SULFATASE_2"/>
    <property type="match status" value="1"/>
</dbReference>
<dbReference type="InterPro" id="IPR000917">
    <property type="entry name" value="Sulfatase_N"/>
</dbReference>
<name>A0A6G9APG2_9BACT</name>
<evidence type="ECO:0000313" key="6">
    <source>
        <dbReference type="EMBL" id="QIP14229.1"/>
    </source>
</evidence>
<evidence type="ECO:0000256" key="2">
    <source>
        <dbReference type="ARBA" id="ARBA00022801"/>
    </source>
</evidence>
<reference evidence="6 7" key="1">
    <citation type="submission" date="2020-03" db="EMBL/GenBank/DDBJ databases">
        <authorList>
            <person name="Kim M.K."/>
        </authorList>
    </citation>
    <scope>NUCLEOTIDE SEQUENCE [LARGE SCALE GENOMIC DNA]</scope>
    <source>
        <strain evidence="6 7">BT328</strain>
    </source>
</reference>
<keyword evidence="4" id="KW-0732">Signal</keyword>
<dbReference type="Proteomes" id="UP000501802">
    <property type="component" value="Chromosome"/>
</dbReference>
<feature type="region of interest" description="Disordered" evidence="3">
    <location>
        <begin position="206"/>
        <end position="226"/>
    </location>
</feature>
<feature type="domain" description="Sulfatase N-terminal" evidence="5">
    <location>
        <begin position="39"/>
        <end position="414"/>
    </location>
</feature>
<evidence type="ECO:0000256" key="3">
    <source>
        <dbReference type="SAM" id="MobiDB-lite"/>
    </source>
</evidence>
<dbReference type="InterPro" id="IPR024607">
    <property type="entry name" value="Sulfatase_CS"/>
</dbReference>
<dbReference type="RefSeq" id="WP_167210059.1">
    <property type="nucleotide sequence ID" value="NZ_CP050063.1"/>
</dbReference>
<dbReference type="PANTHER" id="PTHR43751">
    <property type="entry name" value="SULFATASE"/>
    <property type="match status" value="1"/>
</dbReference>
<dbReference type="Gene3D" id="3.40.720.10">
    <property type="entry name" value="Alkaline Phosphatase, subunit A"/>
    <property type="match status" value="1"/>
</dbReference>
<evidence type="ECO:0000313" key="7">
    <source>
        <dbReference type="Proteomes" id="UP000501802"/>
    </source>
</evidence>
<gene>
    <name evidence="6" type="ORF">G8759_17220</name>
</gene>
<keyword evidence="2" id="KW-0378">Hydrolase</keyword>
<dbReference type="GO" id="GO:0016787">
    <property type="term" value="F:hydrolase activity"/>
    <property type="evidence" value="ECO:0007669"/>
    <property type="project" value="UniProtKB-KW"/>
</dbReference>
<protein>
    <submittedName>
        <fullName evidence="6">Arylsulfatase</fullName>
    </submittedName>
</protein>
<keyword evidence="7" id="KW-1185">Reference proteome</keyword>